<protein>
    <submittedName>
        <fullName evidence="1">Uncharacterized protein</fullName>
    </submittedName>
</protein>
<dbReference type="EMBL" id="JACIFO010000007">
    <property type="protein sequence ID" value="MBB4119633.1"/>
    <property type="molecule type" value="Genomic_DNA"/>
</dbReference>
<proteinExistence type="predicted"/>
<reference evidence="1 2" key="1">
    <citation type="submission" date="2020-08" db="EMBL/GenBank/DDBJ databases">
        <title>Genomic Encyclopedia of Type Strains, Phase IV (KMG-IV): sequencing the most valuable type-strain genomes for metagenomic binning, comparative biology and taxonomic classification.</title>
        <authorList>
            <person name="Goeker M."/>
        </authorList>
    </citation>
    <scope>NUCLEOTIDE SEQUENCE [LARGE SCALE GENOMIC DNA]</scope>
    <source>
        <strain evidence="1 2">DSM 29568</strain>
    </source>
</reference>
<comment type="caution">
    <text evidence="1">The sequence shown here is derived from an EMBL/GenBank/DDBJ whole genome shotgun (WGS) entry which is preliminary data.</text>
</comment>
<name>A0A840ESX0_9FLAO</name>
<keyword evidence="2" id="KW-1185">Reference proteome</keyword>
<evidence type="ECO:0000313" key="1">
    <source>
        <dbReference type="EMBL" id="MBB4119633.1"/>
    </source>
</evidence>
<organism evidence="1 2">
    <name type="scientific">Mesonia hippocampi</name>
    <dbReference type="NCBI Taxonomy" id="1628250"/>
    <lineage>
        <taxon>Bacteria</taxon>
        <taxon>Pseudomonadati</taxon>
        <taxon>Bacteroidota</taxon>
        <taxon>Flavobacteriia</taxon>
        <taxon>Flavobacteriales</taxon>
        <taxon>Flavobacteriaceae</taxon>
        <taxon>Mesonia</taxon>
    </lineage>
</organism>
<gene>
    <name evidence="1" type="ORF">GGR32_001935</name>
</gene>
<evidence type="ECO:0000313" key="2">
    <source>
        <dbReference type="Proteomes" id="UP000553034"/>
    </source>
</evidence>
<dbReference type="Proteomes" id="UP000553034">
    <property type="component" value="Unassembled WGS sequence"/>
</dbReference>
<dbReference type="RefSeq" id="WP_183477977.1">
    <property type="nucleotide sequence ID" value="NZ_JACIFO010000007.1"/>
</dbReference>
<sequence length="287" mass="33238">MLVLAKPKLVARLLASDFPSENPRTQTRNFPYTNTLPVIRKTEKLMKIKFTILICFLFLTSCGQSQTEKVTGNPTNDLPKLFDQNSVSVDIMDELKTDPKQLELTAKLQKAFQENYEWFQNYIKTAEKGKPLKYHPNFGMTESEYNEYLKLSEQVEVVSSGKEIVEIKKNADRINFIGQDKTSIFNDLTIDLKNNKILFKNYVLSFVNEINVSDNDNGLKSKWRGYNWEFVNPKLTEETDIQALDEFTSITLTIGQLEKNGKIYMKIKERKMVNGLKTMDNQIPIMF</sequence>
<dbReference type="AlphaFoldDB" id="A0A840ESX0"/>
<accession>A0A840ESX0</accession>